<evidence type="ECO:0000313" key="2">
    <source>
        <dbReference type="EMBL" id="QOQ87913.1"/>
    </source>
</evidence>
<dbReference type="EMBL" id="CP063078">
    <property type="protein sequence ID" value="QOQ87913.1"/>
    <property type="molecule type" value="Genomic_DNA"/>
</dbReference>
<evidence type="ECO:0000313" key="3">
    <source>
        <dbReference type="Proteomes" id="UP000594749"/>
    </source>
</evidence>
<proteinExistence type="predicted"/>
<evidence type="ECO:0000256" key="1">
    <source>
        <dbReference type="SAM" id="Phobius"/>
    </source>
</evidence>
<keyword evidence="3" id="KW-1185">Reference proteome</keyword>
<dbReference type="InterPro" id="IPR027853">
    <property type="entry name" value="DUF4492"/>
</dbReference>
<reference evidence="2 3" key="1">
    <citation type="submission" date="2020-10" db="EMBL/GenBank/DDBJ databases">
        <title>Campylobacter and Helicobacter PacBio genomes.</title>
        <authorList>
            <person name="Lane C."/>
        </authorList>
    </citation>
    <scope>NUCLEOTIDE SEQUENCE [LARGE SCALE GENOMIC DNA]</scope>
    <source>
        <strain evidence="2 3">2016D-0077</strain>
    </source>
</reference>
<dbReference type="RefSeq" id="WP_081755056.1">
    <property type="nucleotide sequence ID" value="NZ_CP053842.1"/>
</dbReference>
<name>A0A7M1LHS8_9BACT</name>
<feature type="transmembrane region" description="Helical" evidence="1">
    <location>
        <begin position="24"/>
        <end position="43"/>
    </location>
</feature>
<keyword evidence="1" id="KW-0472">Membrane</keyword>
<protein>
    <submittedName>
        <fullName evidence="2">DUF4492 domain-containing protein</fullName>
    </submittedName>
</protein>
<dbReference type="Proteomes" id="UP000594749">
    <property type="component" value="Chromosome"/>
</dbReference>
<gene>
    <name evidence="2" type="ORF">IMC76_03695</name>
</gene>
<dbReference type="Pfam" id="PF14899">
    <property type="entry name" value="DUF4492"/>
    <property type="match status" value="1"/>
</dbReference>
<sequence>MKTLKNFISLYINGFKSMTLGKTLWGIAIVKIIIFIFVFKMFFFNETIHTKFDTQEDKINFIYQNLTKD</sequence>
<dbReference type="AlphaFoldDB" id="A0A7M1LHS8"/>
<accession>A0A7M1LHS8</accession>
<keyword evidence="1" id="KW-0812">Transmembrane</keyword>
<organism evidence="2 3">
    <name type="scientific">Campylobacter corcagiensis</name>
    <dbReference type="NCBI Taxonomy" id="1448857"/>
    <lineage>
        <taxon>Bacteria</taxon>
        <taxon>Pseudomonadati</taxon>
        <taxon>Campylobacterota</taxon>
        <taxon>Epsilonproteobacteria</taxon>
        <taxon>Campylobacterales</taxon>
        <taxon>Campylobacteraceae</taxon>
        <taxon>Campylobacter</taxon>
    </lineage>
</organism>
<keyword evidence="1" id="KW-1133">Transmembrane helix</keyword>